<feature type="region of interest" description="Disordered" evidence="1">
    <location>
        <begin position="64"/>
        <end position="111"/>
    </location>
</feature>
<evidence type="ECO:0000256" key="1">
    <source>
        <dbReference type="SAM" id="MobiDB-lite"/>
    </source>
</evidence>
<feature type="non-terminal residue" evidence="2">
    <location>
        <position position="1"/>
    </location>
</feature>
<accession>A0ABN9W9P0</accession>
<feature type="non-terminal residue" evidence="2">
    <location>
        <position position="111"/>
    </location>
</feature>
<gene>
    <name evidence="2" type="ORF">PCOR1329_LOCUS64546</name>
</gene>
<evidence type="ECO:0000313" key="3">
    <source>
        <dbReference type="Proteomes" id="UP001189429"/>
    </source>
</evidence>
<reference evidence="2" key="1">
    <citation type="submission" date="2023-10" db="EMBL/GenBank/DDBJ databases">
        <authorList>
            <person name="Chen Y."/>
            <person name="Shah S."/>
            <person name="Dougan E. K."/>
            <person name="Thang M."/>
            <person name="Chan C."/>
        </authorList>
    </citation>
    <scope>NUCLEOTIDE SEQUENCE [LARGE SCALE GENOMIC DNA]</scope>
</reference>
<keyword evidence="3" id="KW-1185">Reference proteome</keyword>
<evidence type="ECO:0000313" key="2">
    <source>
        <dbReference type="EMBL" id="CAK0881833.1"/>
    </source>
</evidence>
<dbReference type="EMBL" id="CAUYUJ010018233">
    <property type="protein sequence ID" value="CAK0881833.1"/>
    <property type="molecule type" value="Genomic_DNA"/>
</dbReference>
<protein>
    <submittedName>
        <fullName evidence="2">Uncharacterized protein</fullName>
    </submittedName>
</protein>
<feature type="compositionally biased region" description="Basic and acidic residues" evidence="1">
    <location>
        <begin position="1"/>
        <end position="10"/>
    </location>
</feature>
<proteinExistence type="predicted"/>
<comment type="caution">
    <text evidence="2">The sequence shown here is derived from an EMBL/GenBank/DDBJ whole genome shotgun (WGS) entry which is preliminary data.</text>
</comment>
<organism evidence="2 3">
    <name type="scientific">Prorocentrum cordatum</name>
    <dbReference type="NCBI Taxonomy" id="2364126"/>
    <lineage>
        <taxon>Eukaryota</taxon>
        <taxon>Sar</taxon>
        <taxon>Alveolata</taxon>
        <taxon>Dinophyceae</taxon>
        <taxon>Prorocentrales</taxon>
        <taxon>Prorocentraceae</taxon>
        <taxon>Prorocentrum</taxon>
    </lineage>
</organism>
<sequence>APRRCADRGRQHLQPLRRRRGRRVDVRRGPLRHGCLQRQSGARVRAEARPLRGFRRAQGALRRLRGRPRGRADGLGPSPLPAAAGRVVRGGRAGTPLAPGAGRRPERARPV</sequence>
<dbReference type="Proteomes" id="UP001189429">
    <property type="component" value="Unassembled WGS sequence"/>
</dbReference>
<feature type="region of interest" description="Disordered" evidence="1">
    <location>
        <begin position="1"/>
        <end position="22"/>
    </location>
</feature>
<name>A0ABN9W9P0_9DINO</name>